<dbReference type="AlphaFoldDB" id="A0A222VYN8"/>
<proteinExistence type="predicted"/>
<dbReference type="PANTHER" id="PTHR21310">
    <property type="entry name" value="AMINOGLYCOSIDE PHOSPHOTRANSFERASE-RELATED-RELATED"/>
    <property type="match status" value="1"/>
</dbReference>
<feature type="domain" description="Aminoglycoside phosphotransferase" evidence="1">
    <location>
        <begin position="22"/>
        <end position="245"/>
    </location>
</feature>
<dbReference type="InterPro" id="IPR011009">
    <property type="entry name" value="Kinase-like_dom_sf"/>
</dbReference>
<dbReference type="Gene3D" id="3.90.1200.10">
    <property type="match status" value="1"/>
</dbReference>
<protein>
    <submittedName>
        <fullName evidence="2">Hygromycin-B 7''-O-kinase</fullName>
    </submittedName>
</protein>
<dbReference type="PIRSF" id="PIRSF000707">
    <property type="entry name" value="Hygromycin-B_kinase"/>
    <property type="match status" value="1"/>
</dbReference>
<dbReference type="InterPro" id="IPR016259">
    <property type="entry name" value="Hygromycin-B_Kinase"/>
</dbReference>
<name>A0A222VYN8_9PSEU</name>
<dbReference type="OrthoDB" id="2801014at2"/>
<accession>A0A222VYN8</accession>
<sequence>MDDVSLARLRVPLGLGAAPVSRFPGGSVPVYAVGEDLVLKLFPAEDAGEARVEATVLGALEGRLSIPTPGLVGAGEAEGWHYVLMRRLPGEPLSGAWPRLSASERTGLAERIGVALAELHAVTDPSLEKLEPLDWQAFVRERRDVVVGEQRERGLAEEWLSQIPGFLDTVDVGATEPVLLHTEVMREHVLLREGTAIPSGLFDFEPAMRGAAEYDLVAVAVYLAGGGEEGASFLRTLLRAYGYTPSDVGEPFARRCLAYTLLHRYGNLRAYLSWMPAPPEPTLDSLALTWFAPFARP</sequence>
<gene>
    <name evidence="2" type="ORF">SAMN05421630_102247</name>
</gene>
<dbReference type="RefSeq" id="WP_091800764.1">
    <property type="nucleotide sequence ID" value="NZ_CP016353.1"/>
</dbReference>
<keyword evidence="2" id="KW-0418">Kinase</keyword>
<dbReference type="EMBL" id="FMZE01000002">
    <property type="protein sequence ID" value="SDC47535.1"/>
    <property type="molecule type" value="Genomic_DNA"/>
</dbReference>
<dbReference type="CDD" id="cd05120">
    <property type="entry name" value="APH_ChoK_like"/>
    <property type="match status" value="1"/>
</dbReference>
<dbReference type="SUPFAM" id="SSF56112">
    <property type="entry name" value="Protein kinase-like (PK-like)"/>
    <property type="match status" value="1"/>
</dbReference>
<keyword evidence="3" id="KW-1185">Reference proteome</keyword>
<evidence type="ECO:0000259" key="1">
    <source>
        <dbReference type="Pfam" id="PF01636"/>
    </source>
</evidence>
<dbReference type="GO" id="GO:0016301">
    <property type="term" value="F:kinase activity"/>
    <property type="evidence" value="ECO:0007669"/>
    <property type="project" value="UniProtKB-KW"/>
</dbReference>
<dbReference type="Pfam" id="PF01636">
    <property type="entry name" value="APH"/>
    <property type="match status" value="1"/>
</dbReference>
<reference evidence="2 3" key="1">
    <citation type="submission" date="2016-10" db="EMBL/GenBank/DDBJ databases">
        <authorList>
            <person name="de Groot N.N."/>
        </authorList>
    </citation>
    <scope>NUCLEOTIDE SEQUENCE [LARGE SCALE GENOMIC DNA]</scope>
    <source>
        <strain evidence="2 3">CGMCC 4.5506</strain>
    </source>
</reference>
<dbReference type="STRING" id="530584.SAMN05421630_102247"/>
<dbReference type="Proteomes" id="UP000199494">
    <property type="component" value="Unassembled WGS sequence"/>
</dbReference>
<keyword evidence="2" id="KW-0808">Transferase</keyword>
<dbReference type="KEGG" id="pmad:BAY61_06195"/>
<dbReference type="PANTHER" id="PTHR21310:SF15">
    <property type="entry name" value="AMINOGLYCOSIDE PHOSPHOTRANSFERASE DOMAIN-CONTAINING PROTEIN"/>
    <property type="match status" value="1"/>
</dbReference>
<evidence type="ECO:0000313" key="3">
    <source>
        <dbReference type="Proteomes" id="UP000199494"/>
    </source>
</evidence>
<dbReference type="InterPro" id="IPR051678">
    <property type="entry name" value="AGP_Transferase"/>
</dbReference>
<evidence type="ECO:0000313" key="2">
    <source>
        <dbReference type="EMBL" id="SDC47535.1"/>
    </source>
</evidence>
<dbReference type="InterPro" id="IPR002575">
    <property type="entry name" value="Aminoglycoside_PTrfase"/>
</dbReference>
<organism evidence="2 3">
    <name type="scientific">Prauserella marina</name>
    <dbReference type="NCBI Taxonomy" id="530584"/>
    <lineage>
        <taxon>Bacteria</taxon>
        <taxon>Bacillati</taxon>
        <taxon>Actinomycetota</taxon>
        <taxon>Actinomycetes</taxon>
        <taxon>Pseudonocardiales</taxon>
        <taxon>Pseudonocardiaceae</taxon>
        <taxon>Prauserella</taxon>
    </lineage>
</organism>